<reference evidence="1 2" key="1">
    <citation type="submission" date="2015-10" db="EMBL/GenBank/DDBJ databases">
        <title>Genome sequencing of Penicillium freii.</title>
        <authorList>
            <person name="Nguyen H.D."/>
            <person name="Visagie C.M."/>
            <person name="Seifert K.A."/>
        </authorList>
    </citation>
    <scope>NUCLEOTIDE SEQUENCE [LARGE SCALE GENOMIC DNA]</scope>
    <source>
        <strain evidence="1 2">DAOM 242723</strain>
    </source>
</reference>
<keyword evidence="2" id="KW-1185">Reference proteome</keyword>
<organism evidence="1 2">
    <name type="scientific">Penicillium freii</name>
    <dbReference type="NCBI Taxonomy" id="48697"/>
    <lineage>
        <taxon>Eukaryota</taxon>
        <taxon>Fungi</taxon>
        <taxon>Dikarya</taxon>
        <taxon>Ascomycota</taxon>
        <taxon>Pezizomycotina</taxon>
        <taxon>Eurotiomycetes</taxon>
        <taxon>Eurotiomycetidae</taxon>
        <taxon>Eurotiales</taxon>
        <taxon>Aspergillaceae</taxon>
        <taxon>Penicillium</taxon>
    </lineage>
</organism>
<name>A0A101MKZ1_PENFR</name>
<dbReference type="AlphaFoldDB" id="A0A101MKZ1"/>
<evidence type="ECO:0000313" key="2">
    <source>
        <dbReference type="Proteomes" id="UP000055045"/>
    </source>
</evidence>
<comment type="caution">
    <text evidence="1">The sequence shown here is derived from an EMBL/GenBank/DDBJ whole genome shotgun (WGS) entry which is preliminary data.</text>
</comment>
<evidence type="ECO:0000313" key="1">
    <source>
        <dbReference type="EMBL" id="KUM62490.1"/>
    </source>
</evidence>
<sequence>MDKSIEIDPVYYDHGRDDYIDSDFASETTSLSSSVYRGVFENGRRYQTVREGASWFPSDEQQFESLEAAKSWISAQAEATGPSM</sequence>
<proteinExistence type="predicted"/>
<dbReference type="EMBL" id="LLXE01000099">
    <property type="protein sequence ID" value="KUM62490.1"/>
    <property type="molecule type" value="Genomic_DNA"/>
</dbReference>
<dbReference type="Proteomes" id="UP000055045">
    <property type="component" value="Unassembled WGS sequence"/>
</dbReference>
<gene>
    <name evidence="1" type="ORF">ACN42_g4624</name>
</gene>
<accession>A0A101MKZ1</accession>
<dbReference type="STRING" id="48697.A0A101MKZ1"/>
<protein>
    <submittedName>
        <fullName evidence="1">Uncharacterized protein</fullName>
    </submittedName>
</protein>